<organism evidence="1 2">
    <name type="scientific">Psylliodes chrysocephalus</name>
    <dbReference type="NCBI Taxonomy" id="3402493"/>
    <lineage>
        <taxon>Eukaryota</taxon>
        <taxon>Metazoa</taxon>
        <taxon>Ecdysozoa</taxon>
        <taxon>Arthropoda</taxon>
        <taxon>Hexapoda</taxon>
        <taxon>Insecta</taxon>
        <taxon>Pterygota</taxon>
        <taxon>Neoptera</taxon>
        <taxon>Endopterygota</taxon>
        <taxon>Coleoptera</taxon>
        <taxon>Polyphaga</taxon>
        <taxon>Cucujiformia</taxon>
        <taxon>Chrysomeloidea</taxon>
        <taxon>Chrysomelidae</taxon>
        <taxon>Galerucinae</taxon>
        <taxon>Alticini</taxon>
        <taxon>Psylliodes</taxon>
    </lineage>
</organism>
<dbReference type="OrthoDB" id="6582261at2759"/>
<dbReference type="EMBL" id="OV651818">
    <property type="protein sequence ID" value="CAH1111646.1"/>
    <property type="molecule type" value="Genomic_DNA"/>
</dbReference>
<gene>
    <name evidence="1" type="ORF">PSYICH_LOCUS11951</name>
</gene>
<keyword evidence="2" id="KW-1185">Reference proteome</keyword>
<sequence length="227" mass="25794">MIQSTTYSHRVYVAQAFSYLRMAPEVRETFFRHFNEGIGGKFCKHLCTVQQNFGVLLPNAPLLTPPDKKMLATLALGYDASEYFFENMDLDDSESRLDNTPINKSPQRNIQKGVDTKVDSILETKKKESEVNREHTSAVESLKENFQKLIEIASENNTADFTNCIIKANVELKKITTSMQLASFRCNLRKGHSSKQIGVQPTAISRRRNQNDLTSGRKWIQSGRLSN</sequence>
<evidence type="ECO:0000313" key="2">
    <source>
        <dbReference type="Proteomes" id="UP001153636"/>
    </source>
</evidence>
<accession>A0A9P0D023</accession>
<protein>
    <submittedName>
        <fullName evidence="1">Uncharacterized protein</fullName>
    </submittedName>
</protein>
<proteinExistence type="predicted"/>
<evidence type="ECO:0000313" key="1">
    <source>
        <dbReference type="EMBL" id="CAH1111646.1"/>
    </source>
</evidence>
<name>A0A9P0D023_9CUCU</name>
<dbReference type="AlphaFoldDB" id="A0A9P0D023"/>
<reference evidence="1" key="1">
    <citation type="submission" date="2022-01" db="EMBL/GenBank/DDBJ databases">
        <authorList>
            <person name="King R."/>
        </authorList>
    </citation>
    <scope>NUCLEOTIDE SEQUENCE</scope>
</reference>
<dbReference type="Proteomes" id="UP001153636">
    <property type="component" value="Chromosome 6"/>
</dbReference>